<keyword evidence="2" id="KW-1185">Reference proteome</keyword>
<proteinExistence type="predicted"/>
<feature type="non-terminal residue" evidence="1">
    <location>
        <position position="248"/>
    </location>
</feature>
<organism evidence="1 2">
    <name type="scientific">Rhodofomes roseus</name>
    <dbReference type="NCBI Taxonomy" id="34475"/>
    <lineage>
        <taxon>Eukaryota</taxon>
        <taxon>Fungi</taxon>
        <taxon>Dikarya</taxon>
        <taxon>Basidiomycota</taxon>
        <taxon>Agaricomycotina</taxon>
        <taxon>Agaricomycetes</taxon>
        <taxon>Polyporales</taxon>
        <taxon>Rhodofomes</taxon>
    </lineage>
</organism>
<reference evidence="1 2" key="1">
    <citation type="journal article" date="2021" name="Environ. Microbiol.">
        <title>Gene family expansions and transcriptome signatures uncover fungal adaptations to wood decay.</title>
        <authorList>
            <person name="Hage H."/>
            <person name="Miyauchi S."/>
            <person name="Viragh M."/>
            <person name="Drula E."/>
            <person name="Min B."/>
            <person name="Chaduli D."/>
            <person name="Navarro D."/>
            <person name="Favel A."/>
            <person name="Norest M."/>
            <person name="Lesage-Meessen L."/>
            <person name="Balint B."/>
            <person name="Merenyi Z."/>
            <person name="de Eugenio L."/>
            <person name="Morin E."/>
            <person name="Martinez A.T."/>
            <person name="Baldrian P."/>
            <person name="Stursova M."/>
            <person name="Martinez M.J."/>
            <person name="Novotny C."/>
            <person name="Magnuson J.K."/>
            <person name="Spatafora J.W."/>
            <person name="Maurice S."/>
            <person name="Pangilinan J."/>
            <person name="Andreopoulos W."/>
            <person name="LaButti K."/>
            <person name="Hundley H."/>
            <person name="Na H."/>
            <person name="Kuo A."/>
            <person name="Barry K."/>
            <person name="Lipzen A."/>
            <person name="Henrissat B."/>
            <person name="Riley R."/>
            <person name="Ahrendt S."/>
            <person name="Nagy L.G."/>
            <person name="Grigoriev I.V."/>
            <person name="Martin F."/>
            <person name="Rosso M.N."/>
        </authorList>
    </citation>
    <scope>NUCLEOTIDE SEQUENCE [LARGE SCALE GENOMIC DNA]</scope>
    <source>
        <strain evidence="1 2">CIRM-BRFM 1785</strain>
    </source>
</reference>
<protein>
    <recommendedName>
        <fullName evidence="3">SWIM-type domain-containing protein</fullName>
    </recommendedName>
</protein>
<evidence type="ECO:0000313" key="2">
    <source>
        <dbReference type="Proteomes" id="UP000814176"/>
    </source>
</evidence>
<name>A0ABQ8JXR6_9APHY</name>
<accession>A0ABQ8JXR6</accession>
<dbReference type="GeneID" id="72001985"/>
<dbReference type="RefSeq" id="XP_047772546.1">
    <property type="nucleotide sequence ID" value="XM_047921253.1"/>
</dbReference>
<evidence type="ECO:0008006" key="3">
    <source>
        <dbReference type="Google" id="ProtNLM"/>
    </source>
</evidence>
<evidence type="ECO:0000313" key="1">
    <source>
        <dbReference type="EMBL" id="KAH9829014.1"/>
    </source>
</evidence>
<dbReference type="EMBL" id="JADCUA010000044">
    <property type="protein sequence ID" value="KAH9829014.1"/>
    <property type="molecule type" value="Genomic_DNA"/>
</dbReference>
<gene>
    <name evidence="1" type="ORF">C8Q71DRAFT_718783</name>
</gene>
<comment type="caution">
    <text evidence="1">The sequence shown here is derived from an EMBL/GenBank/DDBJ whole genome shotgun (WGS) entry which is preliminary data.</text>
</comment>
<dbReference type="Proteomes" id="UP000814176">
    <property type="component" value="Unassembled WGS sequence"/>
</dbReference>
<sequence>MKGALPIWYHLGAKKRLRLLNNTRVSDFLRDRHGVSYVADLLKLTRRTCFRRARAQSNDFVPSTCECRACGEDTARGCKHPLGCCKAAANLLEQVRPKWHPDVEPVPDGLTLTSKCLDANTEALESEGVVTFNPSLTERGSIMEAMRVFVDPSVHDEPPAIRARAGRIVEDEAVTAYLVGPSSRKSLPKGAEPMPNNMGLVYYPGSPEKSAIVRPRPPRGNILMQQGEVTAALHAVEDTPKDSPLRLV</sequence>